<dbReference type="Pfam" id="PF00400">
    <property type="entry name" value="WD40"/>
    <property type="match status" value="4"/>
</dbReference>
<evidence type="ECO:0000313" key="8">
    <source>
        <dbReference type="Proteomes" id="UP000886653"/>
    </source>
</evidence>
<dbReference type="PANTHER" id="PTHR19865">
    <property type="entry name" value="U3 SMALL NUCLEOLAR RNA INTERACTING PROTEIN 2"/>
    <property type="match status" value="1"/>
</dbReference>
<dbReference type="PROSITE" id="PS50082">
    <property type="entry name" value="WD_REPEATS_2"/>
    <property type="match status" value="4"/>
</dbReference>
<dbReference type="AlphaFoldDB" id="A0A9P6NJ64"/>
<keyword evidence="4" id="KW-0539">Nucleus</keyword>
<gene>
    <name evidence="7" type="ORF">CROQUDRAFT_723718</name>
</gene>
<dbReference type="SMART" id="SM00320">
    <property type="entry name" value="WD40"/>
    <property type="match status" value="6"/>
</dbReference>
<dbReference type="InterPro" id="IPR036322">
    <property type="entry name" value="WD40_repeat_dom_sf"/>
</dbReference>
<proteinExistence type="predicted"/>
<dbReference type="Gene3D" id="2.130.10.10">
    <property type="entry name" value="YVTN repeat-like/Quinoprotein amine dehydrogenase"/>
    <property type="match status" value="1"/>
</dbReference>
<dbReference type="GO" id="GO:0032040">
    <property type="term" value="C:small-subunit processome"/>
    <property type="evidence" value="ECO:0007669"/>
    <property type="project" value="TreeGrafter"/>
</dbReference>
<feature type="compositionally biased region" description="Acidic residues" evidence="6">
    <location>
        <begin position="56"/>
        <end position="67"/>
    </location>
</feature>
<dbReference type="SUPFAM" id="SSF50978">
    <property type="entry name" value="WD40 repeat-like"/>
    <property type="match status" value="1"/>
</dbReference>
<name>A0A9P6NJ64_9BASI</name>
<feature type="region of interest" description="Disordered" evidence="6">
    <location>
        <begin position="1"/>
        <end position="91"/>
    </location>
</feature>
<feature type="compositionally biased region" description="Basic residues" evidence="6">
    <location>
        <begin position="42"/>
        <end position="52"/>
    </location>
</feature>
<evidence type="ECO:0000256" key="2">
    <source>
        <dbReference type="ARBA" id="ARBA00022574"/>
    </source>
</evidence>
<sequence>MGDPFFQSEPKTGSQKRKRVRRGKTTIDEPSAKSSGDSKRERSQKRSGKLKARATEDEELDQSEGSEVELNAGPEDFQSDSEEEDAHETPAQKRLRLAQAYLNGLKQDQLREDGTFDAAEIDQEIISSRLQQDVLEASGKLHTLLGTKLATKFCTTTTKATSSSSTETMLDQQQPYKIFRTGKNHHRLPVTCAKLTKDGKRLFVSDKSGQIIGYDSSSIWLSTINSKNKIGLQKKLILKNHIPIKKLSGKEKYEKKKSSKGLPKTLSNVKEGDQFGHLGEILTFDLSDDGNLLASGGKDKLIGVWDISINNNKNNQQQDQNLKEQKTLIWKTGMRGHKDLISSVAFRSGSSTLYTASYDRMIKVFNLDSLTYSETLFGHQDSIVSISALTKETLVSAGSRDRTCRYWKIIDETQLVFRGGGGNSKLRDLIDGVGLDLDDDDDLGGGGGRNSKKNKKKVGVNDNEQNFVEGSIDCVCMIDDTMFLSGGDSGSISLWTTHKKKAIYTYPLAHGTETITVTDSPNESIIQARWITSIHCLPYSDIFVSGSWDGQVRLWRLTTGERGQDIKKFELIGSISIGPGIVNSLQIIIHKEEKGKRIQLAICIGLGQENRLGRWKKISEAKNQCAVAVLEVQ</sequence>
<feature type="repeat" description="WD" evidence="5">
    <location>
        <begin position="376"/>
        <end position="409"/>
    </location>
</feature>
<feature type="repeat" description="WD" evidence="5">
    <location>
        <begin position="334"/>
        <end position="375"/>
    </location>
</feature>
<dbReference type="EMBL" id="MU167285">
    <property type="protein sequence ID" value="KAG0144993.1"/>
    <property type="molecule type" value="Genomic_DNA"/>
</dbReference>
<keyword evidence="8" id="KW-1185">Reference proteome</keyword>
<feature type="repeat" description="WD" evidence="5">
    <location>
        <begin position="274"/>
        <end position="315"/>
    </location>
</feature>
<accession>A0A9P6NJ64</accession>
<dbReference type="InterPro" id="IPR020472">
    <property type="entry name" value="WD40_PAC1"/>
</dbReference>
<evidence type="ECO:0000313" key="7">
    <source>
        <dbReference type="EMBL" id="KAG0144993.1"/>
    </source>
</evidence>
<evidence type="ECO:0000256" key="5">
    <source>
        <dbReference type="PROSITE-ProRule" id="PRU00221"/>
    </source>
</evidence>
<keyword evidence="2 5" id="KW-0853">WD repeat</keyword>
<evidence type="ECO:0000256" key="3">
    <source>
        <dbReference type="ARBA" id="ARBA00022737"/>
    </source>
</evidence>
<dbReference type="Proteomes" id="UP000886653">
    <property type="component" value="Unassembled WGS sequence"/>
</dbReference>
<feature type="compositionally biased region" description="Acidic residues" evidence="6">
    <location>
        <begin position="77"/>
        <end position="86"/>
    </location>
</feature>
<organism evidence="7 8">
    <name type="scientific">Cronartium quercuum f. sp. fusiforme G11</name>
    <dbReference type="NCBI Taxonomy" id="708437"/>
    <lineage>
        <taxon>Eukaryota</taxon>
        <taxon>Fungi</taxon>
        <taxon>Dikarya</taxon>
        <taxon>Basidiomycota</taxon>
        <taxon>Pucciniomycotina</taxon>
        <taxon>Pucciniomycetes</taxon>
        <taxon>Pucciniales</taxon>
        <taxon>Coleosporiaceae</taxon>
        <taxon>Cronartium</taxon>
    </lineage>
</organism>
<feature type="compositionally biased region" description="Basic residues" evidence="6">
    <location>
        <begin position="14"/>
        <end position="24"/>
    </location>
</feature>
<dbReference type="InterPro" id="IPR019775">
    <property type="entry name" value="WD40_repeat_CS"/>
</dbReference>
<dbReference type="InterPro" id="IPR001680">
    <property type="entry name" value="WD40_rpt"/>
</dbReference>
<comment type="caution">
    <text evidence="7">The sequence shown here is derived from an EMBL/GenBank/DDBJ whole genome shotgun (WGS) entry which is preliminary data.</text>
</comment>
<evidence type="ECO:0000256" key="4">
    <source>
        <dbReference type="ARBA" id="ARBA00023242"/>
    </source>
</evidence>
<evidence type="ECO:0000256" key="1">
    <source>
        <dbReference type="ARBA" id="ARBA00004123"/>
    </source>
</evidence>
<feature type="repeat" description="WD" evidence="5">
    <location>
        <begin position="531"/>
        <end position="565"/>
    </location>
</feature>
<comment type="subcellular location">
    <subcellularLocation>
        <location evidence="1">Nucleus</location>
    </subcellularLocation>
</comment>
<evidence type="ECO:0000256" key="6">
    <source>
        <dbReference type="SAM" id="MobiDB-lite"/>
    </source>
</evidence>
<dbReference type="GO" id="GO:0034511">
    <property type="term" value="F:U3 snoRNA binding"/>
    <property type="evidence" value="ECO:0007669"/>
    <property type="project" value="InterPro"/>
</dbReference>
<feature type="compositionally biased region" description="Basic and acidic residues" evidence="6">
    <location>
        <begin position="25"/>
        <end position="41"/>
    </location>
</feature>
<dbReference type="InterPro" id="IPR015943">
    <property type="entry name" value="WD40/YVTN_repeat-like_dom_sf"/>
</dbReference>
<dbReference type="PRINTS" id="PR00320">
    <property type="entry name" value="GPROTEINBRPT"/>
</dbReference>
<dbReference type="PANTHER" id="PTHR19865:SF0">
    <property type="entry name" value="U3 SMALL NUCLEOLAR RNA-INTERACTING PROTEIN 2"/>
    <property type="match status" value="1"/>
</dbReference>
<dbReference type="FunFam" id="2.130.10.10:FF:000899">
    <property type="entry name" value="Chromosome 15, whole genome shotgun sequence"/>
    <property type="match status" value="1"/>
</dbReference>
<reference evidence="7" key="1">
    <citation type="submission" date="2013-11" db="EMBL/GenBank/DDBJ databases">
        <title>Genome sequence of the fusiform rust pathogen reveals effectors for host alternation and coevolution with pine.</title>
        <authorList>
            <consortium name="DOE Joint Genome Institute"/>
            <person name="Smith K."/>
            <person name="Pendleton A."/>
            <person name="Kubisiak T."/>
            <person name="Anderson C."/>
            <person name="Salamov A."/>
            <person name="Aerts A."/>
            <person name="Riley R."/>
            <person name="Clum A."/>
            <person name="Lindquist E."/>
            <person name="Ence D."/>
            <person name="Campbell M."/>
            <person name="Kronenberg Z."/>
            <person name="Feau N."/>
            <person name="Dhillon B."/>
            <person name="Hamelin R."/>
            <person name="Burleigh J."/>
            <person name="Smith J."/>
            <person name="Yandell M."/>
            <person name="Nelson C."/>
            <person name="Grigoriev I."/>
            <person name="Davis J."/>
        </authorList>
    </citation>
    <scope>NUCLEOTIDE SEQUENCE</scope>
    <source>
        <strain evidence="7">G11</strain>
    </source>
</reference>
<protein>
    <submittedName>
        <fullName evidence="7">Uncharacterized protein</fullName>
    </submittedName>
</protein>
<dbReference type="OrthoDB" id="189968at2759"/>
<keyword evidence="3" id="KW-0677">Repeat</keyword>
<dbReference type="PROSITE" id="PS50294">
    <property type="entry name" value="WD_REPEATS_REGION"/>
    <property type="match status" value="2"/>
</dbReference>
<dbReference type="InterPro" id="IPR039241">
    <property type="entry name" value="Rrp9-like"/>
</dbReference>
<dbReference type="PROSITE" id="PS00678">
    <property type="entry name" value="WD_REPEATS_1"/>
    <property type="match status" value="1"/>
</dbReference>